<dbReference type="InterPro" id="IPR058874">
    <property type="entry name" value="WHD_plant"/>
</dbReference>
<proteinExistence type="predicted"/>
<name>A0AAN9FE10_CROPI</name>
<gene>
    <name evidence="3" type="ORF">RIF29_15865</name>
</gene>
<feature type="chain" id="PRO_5042937077" description="Plant disease resistance WDH domain-containing protein" evidence="1">
    <location>
        <begin position="23"/>
        <end position="144"/>
    </location>
</feature>
<dbReference type="Proteomes" id="UP001372338">
    <property type="component" value="Unassembled WGS sequence"/>
</dbReference>
<sequence>MRFRSGSVRFQISFLLWRKILQSLTCGFASSYAQKSELEASSLLQRFDIARSSTQEGYIQFHELIKLYACKREVIGAAQVQAVMNQESISQNLEHLWAACFLLFGFGHDPVVVELKISDLLYMLSKEWFCLSQFTHLLHTQILS</sequence>
<feature type="domain" description="Plant disease resistance WDH" evidence="2">
    <location>
        <begin position="16"/>
        <end position="79"/>
    </location>
</feature>
<evidence type="ECO:0000259" key="2">
    <source>
        <dbReference type="Pfam" id="PF25895"/>
    </source>
</evidence>
<keyword evidence="4" id="KW-1185">Reference proteome</keyword>
<protein>
    <recommendedName>
        <fullName evidence="2">Plant disease resistance WDH domain-containing protein</fullName>
    </recommendedName>
</protein>
<dbReference type="AlphaFoldDB" id="A0AAN9FE10"/>
<evidence type="ECO:0000313" key="3">
    <source>
        <dbReference type="EMBL" id="KAK7274767.1"/>
    </source>
</evidence>
<comment type="caution">
    <text evidence="3">The sequence shown here is derived from an EMBL/GenBank/DDBJ whole genome shotgun (WGS) entry which is preliminary data.</text>
</comment>
<evidence type="ECO:0000256" key="1">
    <source>
        <dbReference type="SAM" id="SignalP"/>
    </source>
</evidence>
<reference evidence="3 4" key="1">
    <citation type="submission" date="2024-01" db="EMBL/GenBank/DDBJ databases">
        <title>The genomes of 5 underutilized Papilionoideae crops provide insights into root nodulation and disease resistanc.</title>
        <authorList>
            <person name="Yuan L."/>
        </authorList>
    </citation>
    <scope>NUCLEOTIDE SEQUENCE [LARGE SCALE GENOMIC DNA]</scope>
    <source>
        <strain evidence="3">ZHUSHIDOU_FW_LH</strain>
        <tissue evidence="3">Leaf</tissue>
    </source>
</reference>
<accession>A0AAN9FE10</accession>
<evidence type="ECO:0000313" key="4">
    <source>
        <dbReference type="Proteomes" id="UP001372338"/>
    </source>
</evidence>
<feature type="signal peptide" evidence="1">
    <location>
        <begin position="1"/>
        <end position="22"/>
    </location>
</feature>
<keyword evidence="1" id="KW-0732">Signal</keyword>
<organism evidence="3 4">
    <name type="scientific">Crotalaria pallida</name>
    <name type="common">Smooth rattlebox</name>
    <name type="synonym">Crotalaria striata</name>
    <dbReference type="NCBI Taxonomy" id="3830"/>
    <lineage>
        <taxon>Eukaryota</taxon>
        <taxon>Viridiplantae</taxon>
        <taxon>Streptophyta</taxon>
        <taxon>Embryophyta</taxon>
        <taxon>Tracheophyta</taxon>
        <taxon>Spermatophyta</taxon>
        <taxon>Magnoliopsida</taxon>
        <taxon>eudicotyledons</taxon>
        <taxon>Gunneridae</taxon>
        <taxon>Pentapetalae</taxon>
        <taxon>rosids</taxon>
        <taxon>fabids</taxon>
        <taxon>Fabales</taxon>
        <taxon>Fabaceae</taxon>
        <taxon>Papilionoideae</taxon>
        <taxon>50 kb inversion clade</taxon>
        <taxon>genistoids sensu lato</taxon>
        <taxon>core genistoids</taxon>
        <taxon>Crotalarieae</taxon>
        <taxon>Crotalaria</taxon>
    </lineage>
</organism>
<dbReference type="EMBL" id="JAYWIO010000003">
    <property type="protein sequence ID" value="KAK7274767.1"/>
    <property type="molecule type" value="Genomic_DNA"/>
</dbReference>
<dbReference type="Pfam" id="PF25895">
    <property type="entry name" value="WHD_plant_disease"/>
    <property type="match status" value="1"/>
</dbReference>